<dbReference type="GO" id="GO:0000917">
    <property type="term" value="P:division septum assembly"/>
    <property type="evidence" value="ECO:0007669"/>
    <property type="project" value="UniProtKB-KW"/>
</dbReference>
<keyword evidence="5" id="KW-0717">Septation</keyword>
<gene>
    <name evidence="7" type="ORF">DY218_08220</name>
</gene>
<accession>A0A372M9L8</accession>
<organism evidence="7 8">
    <name type="scientific">Streptomyces triticagri</name>
    <dbReference type="NCBI Taxonomy" id="2293568"/>
    <lineage>
        <taxon>Bacteria</taxon>
        <taxon>Bacillati</taxon>
        <taxon>Actinomycetota</taxon>
        <taxon>Actinomycetes</taxon>
        <taxon>Kitasatosporales</taxon>
        <taxon>Streptomycetaceae</taxon>
        <taxon>Streptomyces</taxon>
    </lineage>
</organism>
<proteinExistence type="inferred from homology"/>
<dbReference type="OrthoDB" id="3853096at2"/>
<protein>
    <submittedName>
        <fullName evidence="7">SsgA family sporulation/cell division regulator</fullName>
    </submittedName>
</protein>
<dbReference type="GO" id="GO:0030435">
    <property type="term" value="P:sporulation resulting in formation of a cellular spore"/>
    <property type="evidence" value="ECO:0007669"/>
    <property type="project" value="UniProtKB-KW"/>
</dbReference>
<dbReference type="InterPro" id="IPR006776">
    <property type="entry name" value="SsgB"/>
</dbReference>
<comment type="similarity">
    <text evidence="2">Belongs to the SsgA family.</text>
</comment>
<evidence type="ECO:0000313" key="7">
    <source>
        <dbReference type="EMBL" id="RFU87205.1"/>
    </source>
</evidence>
<dbReference type="Proteomes" id="UP000263094">
    <property type="component" value="Unassembled WGS sequence"/>
</dbReference>
<dbReference type="AlphaFoldDB" id="A0A372M9L8"/>
<sequence length="138" mass="15127">MSTVIDQAVEARLVAADPRMLTIPASLHYDCDDPFAVRMTFPAPATLEGVEVSWSFGRELLSAGLEESTGDGDVRIRPYGYERTVLEFHAPEGTAIVHVRTGELRSFLKRSAALVPAGHEHLHLEIDADLAELLRDAC</sequence>
<keyword evidence="3 7" id="KW-0132">Cell division</keyword>
<dbReference type="GO" id="GO:0030428">
    <property type="term" value="C:cell septum"/>
    <property type="evidence" value="ECO:0007669"/>
    <property type="project" value="UniProtKB-SubCell"/>
</dbReference>
<evidence type="ECO:0000256" key="3">
    <source>
        <dbReference type="ARBA" id="ARBA00022618"/>
    </source>
</evidence>
<dbReference type="RefSeq" id="WP_128555255.1">
    <property type="nucleotide sequence ID" value="NZ_QUAK01000039.1"/>
</dbReference>
<evidence type="ECO:0000256" key="1">
    <source>
        <dbReference type="ARBA" id="ARBA00004431"/>
    </source>
</evidence>
<evidence type="ECO:0000256" key="2">
    <source>
        <dbReference type="ARBA" id="ARBA00009323"/>
    </source>
</evidence>
<evidence type="ECO:0000256" key="4">
    <source>
        <dbReference type="ARBA" id="ARBA00022969"/>
    </source>
</evidence>
<dbReference type="Pfam" id="PF04686">
    <property type="entry name" value="SsgA"/>
    <property type="match status" value="1"/>
</dbReference>
<dbReference type="InterPro" id="IPR038658">
    <property type="entry name" value="SsgB_sf"/>
</dbReference>
<comment type="subcellular location">
    <subcellularLocation>
        <location evidence="1">Cell septum</location>
    </subcellularLocation>
</comment>
<comment type="caution">
    <text evidence="7">The sequence shown here is derived from an EMBL/GenBank/DDBJ whole genome shotgun (WGS) entry which is preliminary data.</text>
</comment>
<keyword evidence="8" id="KW-1185">Reference proteome</keyword>
<dbReference type="EMBL" id="QUAK01000039">
    <property type="protein sequence ID" value="RFU87205.1"/>
    <property type="molecule type" value="Genomic_DNA"/>
</dbReference>
<name>A0A372M9L8_9ACTN</name>
<reference evidence="7 8" key="1">
    <citation type="submission" date="2018-08" db="EMBL/GenBank/DDBJ databases">
        <title>Isolation, diversity and antifungal activity of Actinobacteria from wheat.</title>
        <authorList>
            <person name="Han C."/>
        </authorList>
    </citation>
    <scope>NUCLEOTIDE SEQUENCE [LARGE SCALE GENOMIC DNA]</scope>
    <source>
        <strain evidence="7 8">NEAU-YY421</strain>
    </source>
</reference>
<evidence type="ECO:0000313" key="8">
    <source>
        <dbReference type="Proteomes" id="UP000263094"/>
    </source>
</evidence>
<keyword evidence="6" id="KW-0131">Cell cycle</keyword>
<evidence type="ECO:0000256" key="5">
    <source>
        <dbReference type="ARBA" id="ARBA00023210"/>
    </source>
</evidence>
<dbReference type="Gene3D" id="2.30.31.20">
    <property type="entry name" value="Sporulation-specific cell division protein SsgB"/>
    <property type="match status" value="1"/>
</dbReference>
<keyword evidence="4" id="KW-0749">Sporulation</keyword>
<evidence type="ECO:0000256" key="6">
    <source>
        <dbReference type="ARBA" id="ARBA00023306"/>
    </source>
</evidence>